<reference evidence="2" key="2">
    <citation type="journal article" date="2021" name="PeerJ">
        <title>Extensive microbial diversity within the chicken gut microbiome revealed by metagenomics and culture.</title>
        <authorList>
            <person name="Gilroy R."/>
            <person name="Ravi A."/>
            <person name="Getino M."/>
            <person name="Pursley I."/>
            <person name="Horton D.L."/>
            <person name="Alikhan N.F."/>
            <person name="Baker D."/>
            <person name="Gharbi K."/>
            <person name="Hall N."/>
            <person name="Watson M."/>
            <person name="Adriaenssens E.M."/>
            <person name="Foster-Nyarko E."/>
            <person name="Jarju S."/>
            <person name="Secka A."/>
            <person name="Antonio M."/>
            <person name="Oren A."/>
            <person name="Chaudhuri R.R."/>
            <person name="La Ragione R."/>
            <person name="Hildebrand F."/>
            <person name="Pallen M.J."/>
        </authorList>
    </citation>
    <scope>NUCLEOTIDE SEQUENCE</scope>
    <source>
        <strain evidence="2">10532</strain>
    </source>
</reference>
<evidence type="ECO:0000256" key="1">
    <source>
        <dbReference type="SAM" id="Phobius"/>
    </source>
</evidence>
<proteinExistence type="predicted"/>
<accession>A0A9D9HQV0</accession>
<organism evidence="2 3">
    <name type="scientific">Candidatus Gallitreponema excrementavium</name>
    <dbReference type="NCBI Taxonomy" id="2840840"/>
    <lineage>
        <taxon>Bacteria</taxon>
        <taxon>Pseudomonadati</taxon>
        <taxon>Spirochaetota</taxon>
        <taxon>Spirochaetia</taxon>
        <taxon>Spirochaetales</taxon>
        <taxon>Candidatus Gallitreponema</taxon>
    </lineage>
</organism>
<reference evidence="2" key="1">
    <citation type="submission" date="2020-10" db="EMBL/GenBank/DDBJ databases">
        <authorList>
            <person name="Gilroy R."/>
        </authorList>
    </citation>
    <scope>NUCLEOTIDE SEQUENCE</scope>
    <source>
        <strain evidence="2">10532</strain>
    </source>
</reference>
<dbReference type="AlphaFoldDB" id="A0A9D9HQV0"/>
<comment type="caution">
    <text evidence="2">The sequence shown here is derived from an EMBL/GenBank/DDBJ whole genome shotgun (WGS) entry which is preliminary data.</text>
</comment>
<dbReference type="EMBL" id="JADIMM010000117">
    <property type="protein sequence ID" value="MBO8458609.1"/>
    <property type="molecule type" value="Genomic_DNA"/>
</dbReference>
<sequence length="184" mass="20884">MTEDSSKTNKENYGFYYSREKRLEKAPENVRQLYSGESAGKKGLLKVLVATKSSRFLFFAILILCASGLFLSVFSKSPGTFEMGGYKGKVSCFEFGNRVYLSVDLECENPDVKDEELLFTVNYLSASGEILFSEDFERFVYPDQAFEFKHRTGELGVIPEKLVIVFFMGGKMYKIKTAIIKNPD</sequence>
<feature type="transmembrane region" description="Helical" evidence="1">
    <location>
        <begin position="56"/>
        <end position="74"/>
    </location>
</feature>
<evidence type="ECO:0000313" key="3">
    <source>
        <dbReference type="Proteomes" id="UP000823638"/>
    </source>
</evidence>
<keyword evidence="1" id="KW-0812">Transmembrane</keyword>
<keyword evidence="1" id="KW-1133">Transmembrane helix</keyword>
<dbReference type="Proteomes" id="UP000823638">
    <property type="component" value="Unassembled WGS sequence"/>
</dbReference>
<protein>
    <submittedName>
        <fullName evidence="2">Uncharacterized protein</fullName>
    </submittedName>
</protein>
<keyword evidence="1" id="KW-0472">Membrane</keyword>
<gene>
    <name evidence="2" type="ORF">IAA81_10380</name>
</gene>
<name>A0A9D9HQV0_9SPIR</name>
<evidence type="ECO:0000313" key="2">
    <source>
        <dbReference type="EMBL" id="MBO8458609.1"/>
    </source>
</evidence>